<evidence type="ECO:0000313" key="1">
    <source>
        <dbReference type="EMBL" id="KAI4352406.1"/>
    </source>
</evidence>
<comment type="caution">
    <text evidence="1">The sequence shown here is derived from an EMBL/GenBank/DDBJ whole genome shotgun (WGS) entry which is preliminary data.</text>
</comment>
<proteinExistence type="predicted"/>
<organism evidence="1 2">
    <name type="scientific">Bauhinia variegata</name>
    <name type="common">Purple orchid tree</name>
    <name type="synonym">Phanera variegata</name>
    <dbReference type="NCBI Taxonomy" id="167791"/>
    <lineage>
        <taxon>Eukaryota</taxon>
        <taxon>Viridiplantae</taxon>
        <taxon>Streptophyta</taxon>
        <taxon>Embryophyta</taxon>
        <taxon>Tracheophyta</taxon>
        <taxon>Spermatophyta</taxon>
        <taxon>Magnoliopsida</taxon>
        <taxon>eudicotyledons</taxon>
        <taxon>Gunneridae</taxon>
        <taxon>Pentapetalae</taxon>
        <taxon>rosids</taxon>
        <taxon>fabids</taxon>
        <taxon>Fabales</taxon>
        <taxon>Fabaceae</taxon>
        <taxon>Cercidoideae</taxon>
        <taxon>Cercideae</taxon>
        <taxon>Bauhiniinae</taxon>
        <taxon>Bauhinia</taxon>
    </lineage>
</organism>
<evidence type="ECO:0000313" key="2">
    <source>
        <dbReference type="Proteomes" id="UP000828941"/>
    </source>
</evidence>
<accession>A0ACB9PV47</accession>
<name>A0ACB9PV47_BAUVA</name>
<protein>
    <submittedName>
        <fullName evidence="1">Uncharacterized protein</fullName>
    </submittedName>
</protein>
<dbReference type="EMBL" id="CM039428">
    <property type="protein sequence ID" value="KAI4352406.1"/>
    <property type="molecule type" value="Genomic_DNA"/>
</dbReference>
<reference evidence="1 2" key="1">
    <citation type="journal article" date="2022" name="DNA Res.">
        <title>Chromosomal-level genome assembly of the orchid tree Bauhinia variegata (Leguminosae; Cercidoideae) supports the allotetraploid origin hypothesis of Bauhinia.</title>
        <authorList>
            <person name="Zhong Y."/>
            <person name="Chen Y."/>
            <person name="Zheng D."/>
            <person name="Pang J."/>
            <person name="Liu Y."/>
            <person name="Luo S."/>
            <person name="Meng S."/>
            <person name="Qian L."/>
            <person name="Wei D."/>
            <person name="Dai S."/>
            <person name="Zhou R."/>
        </authorList>
    </citation>
    <scope>NUCLEOTIDE SEQUENCE [LARGE SCALE GENOMIC DNA]</scope>
    <source>
        <strain evidence="1">BV-YZ2020</strain>
    </source>
</reference>
<sequence length="383" mass="43049">MGILPKCFGFSGSKHTSSSHHMNKYSTQIEELCHRFSLAQLQKSTNNFNDSRKIGRGGFGYVYKACICIQGIAKEIAIKRFSRDSIQAFSEFQNEIELLCQLRHPNLVSLIGFCFEKDEKIIVYEYMANGSLHDHLVNKITVPLPWKRRVEICIGAARGLHYLHSGTKRIIFHRDVKQTNILLDQNWIPKLSDFGLSLIGPLSMSKPKPTTLDRIIGTYGYMAPEYYFNGTFSEKCDVFSFGMVLLVVVCAKDAQKIVPVDEDGSESENSYENLASKVYNLVHEGMADEIVDPFLMGKIAPKCWKVFMDIAERCLLDEPNERPAMGEVEVELEHALALQEEADQTNPSGDYSLLSTVAAPQPENGNQNLRFSADKNNNGADTT</sequence>
<keyword evidence="2" id="KW-1185">Reference proteome</keyword>
<gene>
    <name evidence="1" type="ORF">L6164_006662</name>
</gene>
<dbReference type="Proteomes" id="UP000828941">
    <property type="component" value="Chromosome 3"/>
</dbReference>